<dbReference type="PRINTS" id="PR00412">
    <property type="entry name" value="EPOXHYDRLASE"/>
</dbReference>
<dbReference type="EMBL" id="JAFMYV010000018">
    <property type="protein sequence ID" value="MBO0939899.1"/>
    <property type="molecule type" value="Genomic_DNA"/>
</dbReference>
<keyword evidence="4" id="KW-1185">Reference proteome</keyword>
<dbReference type="GO" id="GO:0016787">
    <property type="term" value="F:hydrolase activity"/>
    <property type="evidence" value="ECO:0007669"/>
    <property type="project" value="UniProtKB-KW"/>
</dbReference>
<name>A0A939GM53_9BACT</name>
<feature type="domain" description="AB hydrolase-1" evidence="2">
    <location>
        <begin position="14"/>
        <end position="248"/>
    </location>
</feature>
<evidence type="ECO:0000313" key="3">
    <source>
        <dbReference type="EMBL" id="MBO0939899.1"/>
    </source>
</evidence>
<dbReference type="PANTHER" id="PTHR46118:SF4">
    <property type="entry name" value="PROTEIN ABHD11"/>
    <property type="match status" value="1"/>
</dbReference>
<dbReference type="SUPFAM" id="SSF53474">
    <property type="entry name" value="alpha/beta-Hydrolases"/>
    <property type="match status" value="1"/>
</dbReference>
<dbReference type="PANTHER" id="PTHR46118">
    <property type="entry name" value="PROTEIN ABHD11"/>
    <property type="match status" value="1"/>
</dbReference>
<comment type="caution">
    <text evidence="3">The sequence shown here is derived from an EMBL/GenBank/DDBJ whole genome shotgun (WGS) entry which is preliminary data.</text>
</comment>
<dbReference type="InterPro" id="IPR000073">
    <property type="entry name" value="AB_hydrolase_1"/>
</dbReference>
<dbReference type="InterPro" id="IPR000639">
    <property type="entry name" value="Epox_hydrolase-like"/>
</dbReference>
<dbReference type="PRINTS" id="PR00111">
    <property type="entry name" value="ABHYDROLASE"/>
</dbReference>
<proteinExistence type="predicted"/>
<protein>
    <submittedName>
        <fullName evidence="3">Alpha/beta fold hydrolase</fullName>
    </submittedName>
</protein>
<evidence type="ECO:0000256" key="1">
    <source>
        <dbReference type="ARBA" id="ARBA00022801"/>
    </source>
</evidence>
<keyword evidence="1 3" id="KW-0378">Hydrolase</keyword>
<dbReference type="Pfam" id="PF00561">
    <property type="entry name" value="Abhydrolase_1"/>
    <property type="match status" value="1"/>
</dbReference>
<dbReference type="RefSeq" id="WP_207367428.1">
    <property type="nucleotide sequence ID" value="NZ_JAFMYV010000018.1"/>
</dbReference>
<gene>
    <name evidence="3" type="ORF">J2I47_25360</name>
</gene>
<accession>A0A939GM53</accession>
<dbReference type="Proteomes" id="UP000664034">
    <property type="component" value="Unassembled WGS sequence"/>
</dbReference>
<dbReference type="AlphaFoldDB" id="A0A939GM53"/>
<reference evidence="3" key="1">
    <citation type="submission" date="2021-03" db="EMBL/GenBank/DDBJ databases">
        <title>Fibrella sp. HMF5335 genome sequencing and assembly.</title>
        <authorList>
            <person name="Kang H."/>
            <person name="Kim H."/>
            <person name="Bae S."/>
            <person name="Joh K."/>
        </authorList>
    </citation>
    <scope>NUCLEOTIDE SEQUENCE</scope>
    <source>
        <strain evidence="3">HMF5335</strain>
    </source>
</reference>
<dbReference type="Gene3D" id="3.40.50.1820">
    <property type="entry name" value="alpha/beta hydrolase"/>
    <property type="match status" value="1"/>
</dbReference>
<evidence type="ECO:0000259" key="2">
    <source>
        <dbReference type="Pfam" id="PF00561"/>
    </source>
</evidence>
<organism evidence="3 4">
    <name type="scientific">Fibrella rubiginis</name>
    <dbReference type="NCBI Taxonomy" id="2817060"/>
    <lineage>
        <taxon>Bacteria</taxon>
        <taxon>Pseudomonadati</taxon>
        <taxon>Bacteroidota</taxon>
        <taxon>Cytophagia</taxon>
        <taxon>Cytophagales</taxon>
        <taxon>Spirosomataceae</taxon>
        <taxon>Fibrella</taxon>
    </lineage>
</organism>
<sequence>MKLFFREVGDLSAPPMLILHGLFGSSDNWLTISKSIAALGYRVIMVDQRNHGQSPRSDDHSYPDMAADLHELILDLGLRQPVLVGHSMGGKTVMQYAMTYPGTFSKLVVVDIAPKFYPVHHADILRGLAAIDLRGLKTRNEADELLKQYEPIPSVRQFLLKNLYRETTSDGTTAFNWRLNLPVIAREIHGIGDELTDMQPVPEPTLFVRGEQSPYILDSDWPGILRLFPHAKLVTIAGASHWVQAEKPVEFVEALRDFLMYNA</sequence>
<dbReference type="InterPro" id="IPR029058">
    <property type="entry name" value="AB_hydrolase_fold"/>
</dbReference>
<evidence type="ECO:0000313" key="4">
    <source>
        <dbReference type="Proteomes" id="UP000664034"/>
    </source>
</evidence>